<dbReference type="PANTHER" id="PTHR43283">
    <property type="entry name" value="BETA-LACTAMASE-RELATED"/>
    <property type="match status" value="1"/>
</dbReference>
<dbReference type="Proteomes" id="UP000008701">
    <property type="component" value="Chromosome"/>
</dbReference>
<sequence length="395" mass="43697" precursor="true">MSVFHFFERSKTDRLAVIHLLLTMFTVLAGIVPGRAYGSNFKPLEALCQKALLEGVFPGASIAVRHEGKTVFHQAFGTIDCRTHATPADTSTVYDLASLTKAVVTTSIAMQLWERDSLQLDQPVSRYFPAFTGKGKERVTIRHLMTHTSGLRAHTFFHKTCRTPEDVVQAICSDTLITKPGIKTTYSDLGFIVLGRVLETITGKSLESNFHERFAVPLGMKNTTFNPGNRFNGKIAATETDTSWHFNRLRPLVHDQNAALLGGVAGHAGLFSTSSDLLKFTSMMMDGGIYKGRRFFKPETVRYFTSRNGTLPRALGWDLRSLEGSSSAGTLFSTQSWGHLGYTGTSIWIDPQKKLAVIILSNRVCPTSENIKIRAFRPELHNTVVQCISSTSTDN</sequence>
<evidence type="ECO:0000256" key="1">
    <source>
        <dbReference type="ARBA" id="ARBA00022801"/>
    </source>
</evidence>
<evidence type="ECO:0000259" key="2">
    <source>
        <dbReference type="Pfam" id="PF00144"/>
    </source>
</evidence>
<evidence type="ECO:0000313" key="3">
    <source>
        <dbReference type="EMBL" id="ABL64715.1"/>
    </source>
</evidence>
<gene>
    <name evidence="3" type="ordered locus">Cpha266_0660</name>
</gene>
<protein>
    <submittedName>
        <fullName evidence="3">Beta-lactamase</fullName>
    </submittedName>
</protein>
<dbReference type="Gene3D" id="3.40.710.10">
    <property type="entry name" value="DD-peptidase/beta-lactamase superfamily"/>
    <property type="match status" value="1"/>
</dbReference>
<dbReference type="InterPro" id="IPR001466">
    <property type="entry name" value="Beta-lactam-related"/>
</dbReference>
<evidence type="ECO:0000313" key="4">
    <source>
        <dbReference type="Proteomes" id="UP000008701"/>
    </source>
</evidence>
<keyword evidence="1" id="KW-0378">Hydrolase</keyword>
<keyword evidence="4" id="KW-1185">Reference proteome</keyword>
<dbReference type="InterPro" id="IPR050789">
    <property type="entry name" value="Diverse_Enzym_Activities"/>
</dbReference>
<proteinExistence type="predicted"/>
<dbReference type="KEGG" id="cph:Cpha266_0660"/>
<organism evidence="3 4">
    <name type="scientific">Chlorobium phaeobacteroides (strain DSM 266 / SMG 266 / 2430)</name>
    <dbReference type="NCBI Taxonomy" id="290317"/>
    <lineage>
        <taxon>Bacteria</taxon>
        <taxon>Pseudomonadati</taxon>
        <taxon>Chlorobiota</taxon>
        <taxon>Chlorobiia</taxon>
        <taxon>Chlorobiales</taxon>
        <taxon>Chlorobiaceae</taxon>
        <taxon>Chlorobium/Pelodictyon group</taxon>
        <taxon>Chlorobium</taxon>
    </lineage>
</organism>
<reference evidence="3 4" key="1">
    <citation type="submission" date="2006-12" db="EMBL/GenBank/DDBJ databases">
        <title>Complete sequence of Chlorobium phaeobacteroides DSM 266.</title>
        <authorList>
            <consortium name="US DOE Joint Genome Institute"/>
            <person name="Copeland A."/>
            <person name="Lucas S."/>
            <person name="Lapidus A."/>
            <person name="Barry K."/>
            <person name="Detter J.C."/>
            <person name="Glavina del Rio T."/>
            <person name="Hammon N."/>
            <person name="Israni S."/>
            <person name="Pitluck S."/>
            <person name="Goltsman E."/>
            <person name="Schmutz J."/>
            <person name="Larimer F."/>
            <person name="Land M."/>
            <person name="Hauser L."/>
            <person name="Mikhailova N."/>
            <person name="Li T."/>
            <person name="Overmann J."/>
            <person name="Bryant D.A."/>
            <person name="Richardson P."/>
        </authorList>
    </citation>
    <scope>NUCLEOTIDE SEQUENCE [LARGE SCALE GENOMIC DNA]</scope>
    <source>
        <strain evidence="3 4">DSM 266</strain>
    </source>
</reference>
<dbReference type="EMBL" id="CP000492">
    <property type="protein sequence ID" value="ABL64715.1"/>
    <property type="molecule type" value="Genomic_DNA"/>
</dbReference>
<dbReference type="InterPro" id="IPR012338">
    <property type="entry name" value="Beta-lactam/transpept-like"/>
</dbReference>
<dbReference type="STRING" id="290317.Cpha266_0660"/>
<dbReference type="Pfam" id="PF00144">
    <property type="entry name" value="Beta-lactamase"/>
    <property type="match status" value="1"/>
</dbReference>
<dbReference type="HOGENOM" id="CLU_020027_1_1_10"/>
<dbReference type="RefSeq" id="WP_011744545.1">
    <property type="nucleotide sequence ID" value="NC_008639.1"/>
</dbReference>
<name>A1BE88_CHLPD</name>
<dbReference type="MEROPS" id="S12.950"/>
<dbReference type="GO" id="GO:0016787">
    <property type="term" value="F:hydrolase activity"/>
    <property type="evidence" value="ECO:0007669"/>
    <property type="project" value="UniProtKB-KW"/>
</dbReference>
<feature type="domain" description="Beta-lactamase-related" evidence="2">
    <location>
        <begin position="54"/>
        <end position="369"/>
    </location>
</feature>
<accession>A1BE88</accession>
<dbReference type="SUPFAM" id="SSF56601">
    <property type="entry name" value="beta-lactamase/transpeptidase-like"/>
    <property type="match status" value="1"/>
</dbReference>
<dbReference type="eggNOG" id="COG1680">
    <property type="taxonomic scope" value="Bacteria"/>
</dbReference>
<dbReference type="AlphaFoldDB" id="A1BE88"/>
<dbReference type="PANTHER" id="PTHR43283:SF11">
    <property type="entry name" value="BETA-LACTAMASE-RELATED DOMAIN-CONTAINING PROTEIN"/>
    <property type="match status" value="1"/>
</dbReference>